<dbReference type="EMBL" id="UGXR01000001">
    <property type="protein sequence ID" value="SUH07443.1"/>
    <property type="molecule type" value="Genomic_DNA"/>
</dbReference>
<reference evidence="1 2" key="1">
    <citation type="submission" date="2018-06" db="EMBL/GenBank/DDBJ databases">
        <authorList>
            <consortium name="Pathogen Informatics"/>
            <person name="Doyle S."/>
        </authorList>
    </citation>
    <scope>NUCLEOTIDE SEQUENCE [LARGE SCALE GENOMIC DNA]</scope>
    <source>
        <strain evidence="1 2">NCTC8256</strain>
    </source>
</reference>
<sequence>MPGKRIAREKLTIKKMIALYESQCPQRQRCRGITRRYSPTRKNVLINAYLARKNPPVSSARCTAISRLKREEMKQIMRWAGPRMLWRHPVLTVRHLIDDKRPRSGIAGKISAQEVKGKRQAYGAHHLQAGSDPATRYANASLSIPNRFIRDSRVVRLSPRRCAAPFGPATTPLVSFSTRIIS</sequence>
<proteinExistence type="predicted"/>
<evidence type="ECO:0000313" key="1">
    <source>
        <dbReference type="EMBL" id="SUH07443.1"/>
    </source>
</evidence>
<gene>
    <name evidence="1" type="primary">SBOV28861</name>
    <name evidence="1" type="ORF">NCTC8256_01336</name>
</gene>
<accession>A0A379VLJ1</accession>
<name>A0A379VLJ1_SALET</name>
<protein>
    <submittedName>
        <fullName evidence="1">Nitrous oxide-stimulated promoter</fullName>
    </submittedName>
</protein>
<dbReference type="InterPro" id="IPR020483">
    <property type="entry name" value="Uncharacterised_YgbA"/>
</dbReference>
<dbReference type="Pfam" id="PF11756">
    <property type="entry name" value="YgbA_NO"/>
    <property type="match status" value="1"/>
</dbReference>
<evidence type="ECO:0000313" key="2">
    <source>
        <dbReference type="Proteomes" id="UP000254346"/>
    </source>
</evidence>
<organism evidence="1 2">
    <name type="scientific">Salmonella enterica I</name>
    <dbReference type="NCBI Taxonomy" id="59201"/>
    <lineage>
        <taxon>Bacteria</taxon>
        <taxon>Pseudomonadati</taxon>
        <taxon>Pseudomonadota</taxon>
        <taxon>Gammaproteobacteria</taxon>
        <taxon>Enterobacterales</taxon>
        <taxon>Enterobacteriaceae</taxon>
        <taxon>Salmonella</taxon>
    </lineage>
</organism>
<dbReference type="AlphaFoldDB" id="A0A379VLJ1"/>
<dbReference type="Proteomes" id="UP000254346">
    <property type="component" value="Unassembled WGS sequence"/>
</dbReference>